<feature type="signal peptide" evidence="2">
    <location>
        <begin position="1"/>
        <end position="27"/>
    </location>
</feature>
<gene>
    <name evidence="3" type="ORF">SK128_012252</name>
</gene>
<feature type="compositionally biased region" description="Basic residues" evidence="1">
    <location>
        <begin position="202"/>
        <end position="211"/>
    </location>
</feature>
<feature type="region of interest" description="Disordered" evidence="1">
    <location>
        <begin position="177"/>
        <end position="246"/>
    </location>
</feature>
<organism evidence="3 4">
    <name type="scientific">Halocaridina rubra</name>
    <name type="common">Hawaiian red shrimp</name>
    <dbReference type="NCBI Taxonomy" id="373956"/>
    <lineage>
        <taxon>Eukaryota</taxon>
        <taxon>Metazoa</taxon>
        <taxon>Ecdysozoa</taxon>
        <taxon>Arthropoda</taxon>
        <taxon>Crustacea</taxon>
        <taxon>Multicrustacea</taxon>
        <taxon>Malacostraca</taxon>
        <taxon>Eumalacostraca</taxon>
        <taxon>Eucarida</taxon>
        <taxon>Decapoda</taxon>
        <taxon>Pleocyemata</taxon>
        <taxon>Caridea</taxon>
        <taxon>Atyoidea</taxon>
        <taxon>Atyidae</taxon>
        <taxon>Halocaridina</taxon>
    </lineage>
</organism>
<evidence type="ECO:0000313" key="3">
    <source>
        <dbReference type="EMBL" id="KAK7066640.1"/>
    </source>
</evidence>
<feature type="compositionally biased region" description="Polar residues" evidence="1">
    <location>
        <begin position="100"/>
        <end position="112"/>
    </location>
</feature>
<reference evidence="3 4" key="1">
    <citation type="submission" date="2023-11" db="EMBL/GenBank/DDBJ databases">
        <title>Halocaridina rubra genome assembly.</title>
        <authorList>
            <person name="Smith C."/>
        </authorList>
    </citation>
    <scope>NUCLEOTIDE SEQUENCE [LARGE SCALE GENOMIC DNA]</scope>
    <source>
        <strain evidence="3">EP-1</strain>
        <tissue evidence="3">Whole</tissue>
    </source>
</reference>
<dbReference type="EMBL" id="JAXCGZ010019090">
    <property type="protein sequence ID" value="KAK7066640.1"/>
    <property type="molecule type" value="Genomic_DNA"/>
</dbReference>
<dbReference type="Proteomes" id="UP001381693">
    <property type="component" value="Unassembled WGS sequence"/>
</dbReference>
<protein>
    <submittedName>
        <fullName evidence="3">Uncharacterized protein</fullName>
    </submittedName>
</protein>
<feature type="compositionally biased region" description="Basic and acidic residues" evidence="1">
    <location>
        <begin position="237"/>
        <end position="246"/>
    </location>
</feature>
<evidence type="ECO:0000313" key="4">
    <source>
        <dbReference type="Proteomes" id="UP001381693"/>
    </source>
</evidence>
<sequence length="354" mass="39133">MLIVLVTVGSLLVLLLFLCLLLCCLRAKKHSTNSLGQRTGAPTFLRARGAGMASTLDRRAMIHETSSESSGEHSRMHHGTSFLAATHGEKPDRQSRPTRSEMTASRQSNASFSEDRSVGVHTTLPPVLIPRVKGPAPRRPSVVSRGENGEPRVMIGADARSDLANSQQAFVDLLEQPSATLPPKQGRTSRRESLTAVSIHGSTHRLHRSRSHSREGLNDSFLHPHHHPLPQGSVRSRSSDRLHHGSSHDFHSDFGVNFSFRDGERTMSEARSYDETTVRPPIRTKGPDSFYSSKALSSQHISDTINITFQEELKYLTIKSLKTYSLKCHLNYLETGLYKFALLASNITSQSGLL</sequence>
<accession>A0AAN8ZZH1</accession>
<comment type="caution">
    <text evidence="3">The sequence shown here is derived from an EMBL/GenBank/DDBJ whole genome shotgun (WGS) entry which is preliminary data.</text>
</comment>
<evidence type="ECO:0000256" key="1">
    <source>
        <dbReference type="SAM" id="MobiDB-lite"/>
    </source>
</evidence>
<name>A0AAN8ZZH1_HALRR</name>
<feature type="compositionally biased region" description="Basic and acidic residues" evidence="1">
    <location>
        <begin position="87"/>
        <end position="99"/>
    </location>
</feature>
<keyword evidence="4" id="KW-1185">Reference proteome</keyword>
<dbReference type="AlphaFoldDB" id="A0AAN8ZZH1"/>
<evidence type="ECO:0000256" key="2">
    <source>
        <dbReference type="SAM" id="SignalP"/>
    </source>
</evidence>
<proteinExistence type="predicted"/>
<keyword evidence="2" id="KW-0732">Signal</keyword>
<feature type="region of interest" description="Disordered" evidence="1">
    <location>
        <begin position="83"/>
        <end position="150"/>
    </location>
</feature>
<feature type="chain" id="PRO_5042845974" evidence="2">
    <location>
        <begin position="28"/>
        <end position="354"/>
    </location>
</feature>